<gene>
    <name evidence="1" type="ORF">MNBD_ALPHA07-2001</name>
</gene>
<name>A0A3B0S4A7_9ZZZZ</name>
<protein>
    <submittedName>
        <fullName evidence="1">Uncharacterized protein</fullName>
    </submittedName>
</protein>
<evidence type="ECO:0000313" key="1">
    <source>
        <dbReference type="EMBL" id="VAV99079.1"/>
    </source>
</evidence>
<sequence length="55" mass="6263">MLWASRSRLLPRSKGTIHHLTLVVRELGAMIGETFKKGTITEIEEQLSLLEDEEV</sequence>
<proteinExistence type="predicted"/>
<dbReference type="EMBL" id="UOEG01000188">
    <property type="protein sequence ID" value="VAV99079.1"/>
    <property type="molecule type" value="Genomic_DNA"/>
</dbReference>
<accession>A0A3B0S4A7</accession>
<reference evidence="1" key="1">
    <citation type="submission" date="2018-06" db="EMBL/GenBank/DDBJ databases">
        <authorList>
            <person name="Zhirakovskaya E."/>
        </authorList>
    </citation>
    <scope>NUCLEOTIDE SEQUENCE</scope>
</reference>
<organism evidence="1">
    <name type="scientific">hydrothermal vent metagenome</name>
    <dbReference type="NCBI Taxonomy" id="652676"/>
    <lineage>
        <taxon>unclassified sequences</taxon>
        <taxon>metagenomes</taxon>
        <taxon>ecological metagenomes</taxon>
    </lineage>
</organism>
<dbReference type="AlphaFoldDB" id="A0A3B0S4A7"/>